<name>A0A4T0FW01_9BASI</name>
<dbReference type="AlphaFoldDB" id="A0A4T0FW01"/>
<organism evidence="5 6">
    <name type="scientific">Wallemia hederae</name>
    <dbReference type="NCBI Taxonomy" id="1540922"/>
    <lineage>
        <taxon>Eukaryota</taxon>
        <taxon>Fungi</taxon>
        <taxon>Dikarya</taxon>
        <taxon>Basidiomycota</taxon>
        <taxon>Wallemiomycotina</taxon>
        <taxon>Wallemiomycetes</taxon>
        <taxon>Wallemiales</taxon>
        <taxon>Wallemiaceae</taxon>
        <taxon>Wallemia</taxon>
    </lineage>
</organism>
<dbReference type="InterPro" id="IPR000504">
    <property type="entry name" value="RRM_dom"/>
</dbReference>
<keyword evidence="1 2" id="KW-0694">RNA-binding</keyword>
<feature type="region of interest" description="Disordered" evidence="3">
    <location>
        <begin position="160"/>
        <end position="190"/>
    </location>
</feature>
<feature type="compositionally biased region" description="Acidic residues" evidence="3">
    <location>
        <begin position="305"/>
        <end position="314"/>
    </location>
</feature>
<evidence type="ECO:0000313" key="6">
    <source>
        <dbReference type="Proteomes" id="UP000310189"/>
    </source>
</evidence>
<gene>
    <name evidence="5" type="ORF">E3P99_00259</name>
</gene>
<feature type="domain" description="RRM" evidence="4">
    <location>
        <begin position="5"/>
        <end position="84"/>
    </location>
</feature>
<feature type="region of interest" description="Disordered" evidence="3">
    <location>
        <begin position="295"/>
        <end position="380"/>
    </location>
</feature>
<dbReference type="EMBL" id="SPNW01000003">
    <property type="protein sequence ID" value="TIA93137.1"/>
    <property type="molecule type" value="Genomic_DNA"/>
</dbReference>
<dbReference type="SMART" id="SM00360">
    <property type="entry name" value="RRM"/>
    <property type="match status" value="1"/>
</dbReference>
<dbReference type="OrthoDB" id="21643at2759"/>
<evidence type="ECO:0000259" key="4">
    <source>
        <dbReference type="PROSITE" id="PS50102"/>
    </source>
</evidence>
<dbReference type="PROSITE" id="PS50102">
    <property type="entry name" value="RRM"/>
    <property type="match status" value="1"/>
</dbReference>
<dbReference type="GO" id="GO:0003723">
    <property type="term" value="F:RNA binding"/>
    <property type="evidence" value="ECO:0007669"/>
    <property type="project" value="UniProtKB-UniRule"/>
</dbReference>
<accession>A0A4T0FW01</accession>
<dbReference type="InterPro" id="IPR012677">
    <property type="entry name" value="Nucleotide-bd_a/b_plait_sf"/>
</dbReference>
<keyword evidence="6" id="KW-1185">Reference proteome</keyword>
<dbReference type="InterPro" id="IPR035979">
    <property type="entry name" value="RBD_domain_sf"/>
</dbReference>
<proteinExistence type="predicted"/>
<dbReference type="PANTHER" id="PTHR48029:SF1">
    <property type="entry name" value="NUCLEOLAR PROTEIN 8"/>
    <property type="match status" value="1"/>
</dbReference>
<evidence type="ECO:0000313" key="5">
    <source>
        <dbReference type="EMBL" id="TIA93137.1"/>
    </source>
</evidence>
<protein>
    <recommendedName>
        <fullName evidence="4">RRM domain-containing protein</fullName>
    </recommendedName>
</protein>
<sequence>MEVTKRLHVAGLTPSITLKDIENRFGRFGTVLSVEDCGRDGNGDPRKYCFINLHASQPQLNKLMQTFSNSHWKDAKLRISEAKPNYIGRLQMDKEKAAEKERKKEVRRLTRLLQKKLRGNLKTYAKDMRLTSPYNAKWRTGWYITPAKHLIHPVHIRPDHPVPIPSTSRAPAAAPAKAKTDKPPKAPKRSKQIMIDPRRYGAMHYGENMISSEGVTPDNRPWKCQEDENGHVTWYKDNEVSEDKETYDISHADPRKVFEQNADQYNYLDDKAVVSKPPPTANKVEEIESQVRRLEEEEKQYGEDALSDDDEDEIFAMLESQRLRENRSESPLFEGAQSKSFDWLNSVPDTDQKQRKAQLPPPPSVDPSAEEIKKEHKSQNALLDSLFKNDSFGRRASIDMDSD</sequence>
<reference evidence="5 6" key="1">
    <citation type="submission" date="2019-03" db="EMBL/GenBank/DDBJ databases">
        <title>Sequencing 23 genomes of Wallemia ichthyophaga.</title>
        <authorList>
            <person name="Gostincar C."/>
        </authorList>
    </citation>
    <scope>NUCLEOTIDE SEQUENCE [LARGE SCALE GENOMIC DNA]</scope>
    <source>
        <strain evidence="5 6">EXF-5753</strain>
    </source>
</reference>
<evidence type="ECO:0000256" key="1">
    <source>
        <dbReference type="ARBA" id="ARBA00022884"/>
    </source>
</evidence>
<dbReference type="PANTHER" id="PTHR48029">
    <property type="entry name" value="NUCLEOLAR PROTEIN 8"/>
    <property type="match status" value="1"/>
</dbReference>
<comment type="caution">
    <text evidence="5">The sequence shown here is derived from an EMBL/GenBank/DDBJ whole genome shotgun (WGS) entry which is preliminary data.</text>
</comment>
<evidence type="ECO:0000256" key="3">
    <source>
        <dbReference type="SAM" id="MobiDB-lite"/>
    </source>
</evidence>
<evidence type="ECO:0000256" key="2">
    <source>
        <dbReference type="PROSITE-ProRule" id="PRU00176"/>
    </source>
</evidence>
<dbReference type="Gene3D" id="3.30.70.330">
    <property type="match status" value="1"/>
</dbReference>
<dbReference type="SUPFAM" id="SSF54928">
    <property type="entry name" value="RNA-binding domain, RBD"/>
    <property type="match status" value="1"/>
</dbReference>
<dbReference type="Proteomes" id="UP000310189">
    <property type="component" value="Unassembled WGS sequence"/>
</dbReference>